<name>A0A5C8ZWX6_9GAMM</name>
<organism evidence="1 2">
    <name type="scientific">Parahaliea maris</name>
    <dbReference type="NCBI Taxonomy" id="2716870"/>
    <lineage>
        <taxon>Bacteria</taxon>
        <taxon>Pseudomonadati</taxon>
        <taxon>Pseudomonadota</taxon>
        <taxon>Gammaproteobacteria</taxon>
        <taxon>Cellvibrionales</taxon>
        <taxon>Halieaceae</taxon>
        <taxon>Parahaliea</taxon>
    </lineage>
</organism>
<comment type="caution">
    <text evidence="1">The sequence shown here is derived from an EMBL/GenBank/DDBJ whole genome shotgun (WGS) entry which is preliminary data.</text>
</comment>
<gene>
    <name evidence="1" type="ORF">FV139_13560</name>
</gene>
<reference evidence="1 2" key="1">
    <citation type="submission" date="2019-08" db="EMBL/GenBank/DDBJ databases">
        <title>Parahaliea maris sp. nov., isolated from the surface seawater.</title>
        <authorList>
            <person name="Liu Y."/>
        </authorList>
    </citation>
    <scope>NUCLEOTIDE SEQUENCE [LARGE SCALE GENOMIC DNA]</scope>
    <source>
        <strain evidence="1 2">HSLHS9</strain>
    </source>
</reference>
<proteinExistence type="predicted"/>
<evidence type="ECO:0000313" key="2">
    <source>
        <dbReference type="Proteomes" id="UP000321039"/>
    </source>
</evidence>
<dbReference type="RefSeq" id="WP_148068978.1">
    <property type="nucleotide sequence ID" value="NZ_VRZA01000004.1"/>
</dbReference>
<protein>
    <recommendedName>
        <fullName evidence="3">PasA protein</fullName>
    </recommendedName>
</protein>
<keyword evidence="2" id="KW-1185">Reference proteome</keyword>
<accession>A0A5C8ZWX6</accession>
<evidence type="ECO:0000313" key="1">
    <source>
        <dbReference type="EMBL" id="TXS92976.1"/>
    </source>
</evidence>
<dbReference type="Proteomes" id="UP000321039">
    <property type="component" value="Unassembled WGS sequence"/>
</dbReference>
<sequence length="156" mass="16586">MSSPRGLANHHLYLARLVLAAWQRDSSAGVVPASTLAAAFGSGCHQHLLRAYGWFLLAVSAPGELPAAPPTRVADLAPPPEGKAVAGEIREFEQLERSGWLADMLGWECPAPGATRRSPGNLASTVEQATGPGEFAGWVDSLESRFARMADSMDEY</sequence>
<dbReference type="AlphaFoldDB" id="A0A5C8ZWX6"/>
<evidence type="ECO:0008006" key="3">
    <source>
        <dbReference type="Google" id="ProtNLM"/>
    </source>
</evidence>
<dbReference type="EMBL" id="VRZA01000004">
    <property type="protein sequence ID" value="TXS92976.1"/>
    <property type="molecule type" value="Genomic_DNA"/>
</dbReference>